<dbReference type="Proteomes" id="UP000476934">
    <property type="component" value="Unassembled WGS sequence"/>
</dbReference>
<gene>
    <name evidence="1" type="ORF">G4D61_17370</name>
</gene>
<dbReference type="Pfam" id="PF10704">
    <property type="entry name" value="DUF2508"/>
    <property type="match status" value="1"/>
</dbReference>
<evidence type="ECO:0000313" key="2">
    <source>
        <dbReference type="Proteomes" id="UP000476934"/>
    </source>
</evidence>
<comment type="caution">
    <text evidence="1">The sequence shown here is derived from an EMBL/GenBank/DDBJ whole genome shotgun (WGS) entry which is preliminary data.</text>
</comment>
<dbReference type="EMBL" id="JAAIWK010000044">
    <property type="protein sequence ID" value="NEY21688.1"/>
    <property type="molecule type" value="Genomic_DNA"/>
</dbReference>
<reference evidence="1 2" key="1">
    <citation type="submission" date="2020-02" db="EMBL/GenBank/DDBJ databases">
        <authorList>
            <person name="Feng H."/>
        </authorList>
    </citation>
    <scope>NUCLEOTIDE SEQUENCE [LARGE SCALE GENOMIC DNA]</scope>
    <source>
        <strain evidence="1 2">Gsoil 114</strain>
    </source>
</reference>
<sequence>MFSKKHKLRQEYNEKLLALVTEMKNSWVRQSNFQELSFEFNEELYYQTKIAQAKYIFLFREVKRRNIYIQKK</sequence>
<proteinExistence type="predicted"/>
<organism evidence="1 2">
    <name type="scientific">Heyndrickxia ginsengihumi</name>
    <dbReference type="NCBI Taxonomy" id="363870"/>
    <lineage>
        <taxon>Bacteria</taxon>
        <taxon>Bacillati</taxon>
        <taxon>Bacillota</taxon>
        <taxon>Bacilli</taxon>
        <taxon>Bacillales</taxon>
        <taxon>Bacillaceae</taxon>
        <taxon>Heyndrickxia</taxon>
    </lineage>
</organism>
<protein>
    <submittedName>
        <fullName evidence="1">YaaL family protein</fullName>
    </submittedName>
</protein>
<reference evidence="1 2" key="2">
    <citation type="submission" date="2020-03" db="EMBL/GenBank/DDBJ databases">
        <title>Bacillus aquiflavi sp. nov., isolated from yellow water of strong flavor Chinese baijiu in Yibin region of China.</title>
        <authorList>
            <person name="Xie J."/>
        </authorList>
    </citation>
    <scope>NUCLEOTIDE SEQUENCE [LARGE SCALE GENOMIC DNA]</scope>
    <source>
        <strain evidence="1 2">Gsoil 114</strain>
    </source>
</reference>
<dbReference type="InterPro" id="IPR019644">
    <property type="entry name" value="DUF2508"/>
</dbReference>
<dbReference type="RefSeq" id="WP_025731375.1">
    <property type="nucleotide sequence ID" value="NZ_JAAIWK010000044.1"/>
</dbReference>
<name>A0A6M0PD37_9BACI</name>
<evidence type="ECO:0000313" key="1">
    <source>
        <dbReference type="EMBL" id="NEY21688.1"/>
    </source>
</evidence>
<accession>A0A6M0PD37</accession>
<dbReference type="AlphaFoldDB" id="A0A6M0PD37"/>
<keyword evidence="2" id="KW-1185">Reference proteome</keyword>